<evidence type="ECO:0000313" key="2">
    <source>
        <dbReference type="Proteomes" id="UP000242942"/>
    </source>
</evidence>
<proteinExistence type="predicted"/>
<organism evidence="1 2">
    <name type="scientific">Plasmodium ovale</name>
    <name type="common">malaria parasite P. ovale</name>
    <dbReference type="NCBI Taxonomy" id="36330"/>
    <lineage>
        <taxon>Eukaryota</taxon>
        <taxon>Sar</taxon>
        <taxon>Alveolata</taxon>
        <taxon>Apicomplexa</taxon>
        <taxon>Aconoidasida</taxon>
        <taxon>Haemosporida</taxon>
        <taxon>Plasmodiidae</taxon>
        <taxon>Plasmodium</taxon>
        <taxon>Plasmodium (Plasmodium)</taxon>
    </lineage>
</organism>
<name>A0A1D3JEE3_PLAOA</name>
<accession>A0A1D3JEE3</accession>
<dbReference type="OrthoDB" id="381111at2759"/>
<dbReference type="EMBL" id="FLRI01000367">
    <property type="protein sequence ID" value="SBT84216.1"/>
    <property type="molecule type" value="Genomic_DNA"/>
</dbReference>
<protein>
    <submittedName>
        <fullName evidence="1">PIR protein</fullName>
    </submittedName>
</protein>
<dbReference type="VEuPathDB" id="PlasmoDB:POWCR01_000145100"/>
<dbReference type="Proteomes" id="UP000242942">
    <property type="component" value="Unassembled WGS sequence"/>
</dbReference>
<evidence type="ECO:0000313" key="1">
    <source>
        <dbReference type="EMBL" id="SBT84216.1"/>
    </source>
</evidence>
<dbReference type="InterPro" id="IPR008780">
    <property type="entry name" value="Plasmodium_Vir"/>
</dbReference>
<dbReference type="VEuPathDB" id="PlasmoDB:PocGH01_00180600"/>
<dbReference type="Pfam" id="PF05795">
    <property type="entry name" value="Plasmodium_Vir"/>
    <property type="match status" value="1"/>
</dbReference>
<gene>
    <name evidence="1" type="primary">PocGH01_00180600</name>
    <name evidence="1" type="ORF">POCGH01_00180600</name>
</gene>
<dbReference type="AlphaFoldDB" id="A0A1D3JEE3"/>
<keyword evidence="2" id="KW-1185">Reference proteome</keyword>
<sequence>MTGHSSQEKQRGLSERDSVDLTSKKFYDLMEIDNHDLSEYDIKCGDIIVPGNNKDKVKTICKRFLRYLEKSTAWDFVNPEYDVCLLLNFWVYDKLTHIFPDKDKTDIAFSNFEKLFHNNIENPTSKSLSKKCMHKFNILDKDDWKKRKELYDYYIDYKTVRPTITYFVPQCKGFYKYTQEKKGLYEYFENLCKSEPTECPDFYKSCKDYKPELVLPNFPCHIQMEGAKVALINEETSDNGLEEGPRPYGLHLSEHGARSSEVEMTQENSDIGTNVGKSVLGIAPIALTATALYKFTPLGSWIRKLAISNHNITGNIDGDNEFLDHTQESGTMFFDGGENYISYQPM</sequence>
<reference evidence="1 2" key="1">
    <citation type="submission" date="2016-06" db="EMBL/GenBank/DDBJ databases">
        <authorList>
            <consortium name="Pathogen Informatics"/>
        </authorList>
    </citation>
    <scope>NUCLEOTIDE SEQUENCE [LARGE SCALE GENOMIC DNA]</scope>
    <source>
        <strain evidence="1">PocGH01</strain>
    </source>
</reference>